<dbReference type="EMBL" id="GBRH01231010">
    <property type="protein sequence ID" value="JAD66885.1"/>
    <property type="molecule type" value="Transcribed_RNA"/>
</dbReference>
<evidence type="ECO:0000313" key="2">
    <source>
        <dbReference type="EMBL" id="JAD66885.1"/>
    </source>
</evidence>
<name>A0A0A9C0F0_ARUDO</name>
<feature type="transmembrane region" description="Helical" evidence="1">
    <location>
        <begin position="20"/>
        <end position="43"/>
    </location>
</feature>
<keyword evidence="1" id="KW-0812">Transmembrane</keyword>
<protein>
    <submittedName>
        <fullName evidence="2">Uncharacterized protein</fullName>
    </submittedName>
</protein>
<reference evidence="2" key="2">
    <citation type="journal article" date="2015" name="Data Brief">
        <title>Shoot transcriptome of the giant reed, Arundo donax.</title>
        <authorList>
            <person name="Barrero R.A."/>
            <person name="Guerrero F.D."/>
            <person name="Moolhuijzen P."/>
            <person name="Goolsby J.A."/>
            <person name="Tidwell J."/>
            <person name="Bellgard S.E."/>
            <person name="Bellgard M.I."/>
        </authorList>
    </citation>
    <scope>NUCLEOTIDE SEQUENCE</scope>
    <source>
        <tissue evidence="2">Shoot tissue taken approximately 20 cm above the soil surface</tissue>
    </source>
</reference>
<reference evidence="2" key="1">
    <citation type="submission" date="2014-09" db="EMBL/GenBank/DDBJ databases">
        <authorList>
            <person name="Magalhaes I.L.F."/>
            <person name="Oliveira U."/>
            <person name="Santos F.R."/>
            <person name="Vidigal T.H.D.A."/>
            <person name="Brescovit A.D."/>
            <person name="Santos A.J."/>
        </authorList>
    </citation>
    <scope>NUCLEOTIDE SEQUENCE</scope>
    <source>
        <tissue evidence="2">Shoot tissue taken approximately 20 cm above the soil surface</tissue>
    </source>
</reference>
<organism evidence="2">
    <name type="scientific">Arundo donax</name>
    <name type="common">Giant reed</name>
    <name type="synonym">Donax arundinaceus</name>
    <dbReference type="NCBI Taxonomy" id="35708"/>
    <lineage>
        <taxon>Eukaryota</taxon>
        <taxon>Viridiplantae</taxon>
        <taxon>Streptophyta</taxon>
        <taxon>Embryophyta</taxon>
        <taxon>Tracheophyta</taxon>
        <taxon>Spermatophyta</taxon>
        <taxon>Magnoliopsida</taxon>
        <taxon>Liliopsida</taxon>
        <taxon>Poales</taxon>
        <taxon>Poaceae</taxon>
        <taxon>PACMAD clade</taxon>
        <taxon>Arundinoideae</taxon>
        <taxon>Arundineae</taxon>
        <taxon>Arundo</taxon>
    </lineage>
</organism>
<evidence type="ECO:0000256" key="1">
    <source>
        <dbReference type="SAM" id="Phobius"/>
    </source>
</evidence>
<proteinExistence type="predicted"/>
<sequence>MPAVAYFDRSYTHVDAGIVHSWVDSCCTPIFFCVSWISFNLFFL</sequence>
<accession>A0A0A9C0F0</accession>
<keyword evidence="1" id="KW-0472">Membrane</keyword>
<dbReference type="AlphaFoldDB" id="A0A0A9C0F0"/>
<keyword evidence="1" id="KW-1133">Transmembrane helix</keyword>